<evidence type="ECO:0000313" key="4">
    <source>
        <dbReference type="EMBL" id="MFC2996507.1"/>
    </source>
</evidence>
<comment type="similarity">
    <text evidence="1">Belongs to the aldehyde dehydrogenase family.</text>
</comment>
<protein>
    <submittedName>
        <fullName evidence="5">Aldehyde dehydrogenase family protein</fullName>
    </submittedName>
</protein>
<dbReference type="OrthoDB" id="9812625at2"/>
<dbReference type="FunFam" id="3.40.605.10:FF:000007">
    <property type="entry name" value="NAD/NADP-dependent betaine aldehyde dehydrogenase"/>
    <property type="match status" value="1"/>
</dbReference>
<dbReference type="Gene3D" id="3.40.309.10">
    <property type="entry name" value="Aldehyde Dehydrogenase, Chain A, domain 2"/>
    <property type="match status" value="1"/>
</dbReference>
<reference evidence="4" key="1">
    <citation type="journal article" date="2014" name="Int. J. Syst. Evol. Microbiol.">
        <title>Complete genome of a new Firmicutes species belonging to the dominant human colonic microbiota ('Ruminococcus bicirculans') reveals two chromosomes and a selective capacity to utilize plant glucans.</title>
        <authorList>
            <consortium name="NISC Comparative Sequencing Program"/>
            <person name="Wegmann U."/>
            <person name="Louis P."/>
            <person name="Goesmann A."/>
            <person name="Henrissat B."/>
            <person name="Duncan S.H."/>
            <person name="Flint H.J."/>
        </authorList>
    </citation>
    <scope>NUCLEOTIDE SEQUENCE</scope>
    <source>
        <strain evidence="4">KCTC 62575</strain>
    </source>
</reference>
<reference evidence="4" key="4">
    <citation type="submission" date="2024-09" db="EMBL/GenBank/DDBJ databases">
        <authorList>
            <person name="Sun Q."/>
            <person name="Mori K."/>
        </authorList>
    </citation>
    <scope>NUCLEOTIDE SEQUENCE</scope>
    <source>
        <strain evidence="4">KCTC 62575</strain>
    </source>
</reference>
<comment type="caution">
    <text evidence="5">The sequence shown here is derived from an EMBL/GenBank/DDBJ whole genome shotgun (WGS) entry which is preliminary data.</text>
</comment>
<evidence type="ECO:0000313" key="6">
    <source>
        <dbReference type="Proteomes" id="UP000240957"/>
    </source>
</evidence>
<dbReference type="Pfam" id="PF00171">
    <property type="entry name" value="Aldedh"/>
    <property type="match status" value="1"/>
</dbReference>
<reference evidence="5 6" key="2">
    <citation type="submission" date="2018-08" db="EMBL/GenBank/DDBJ databases">
        <title>The draft genome of Acinetobacter sichuanensis strain WCHAc060041.</title>
        <authorList>
            <person name="Qin J."/>
            <person name="Feng Y."/>
            <person name="Zong Z."/>
        </authorList>
    </citation>
    <scope>NUCLEOTIDE SEQUENCE [LARGE SCALE GENOMIC DNA]</scope>
    <source>
        <strain evidence="5 6">WCHAc060041</strain>
    </source>
</reference>
<dbReference type="InterPro" id="IPR016160">
    <property type="entry name" value="Ald_DH_CS_CYS"/>
</dbReference>
<evidence type="ECO:0000256" key="2">
    <source>
        <dbReference type="ARBA" id="ARBA00023002"/>
    </source>
</evidence>
<dbReference type="RefSeq" id="WP_107006622.1">
    <property type="nucleotide sequence ID" value="NZ_JBHRSF010000071.1"/>
</dbReference>
<dbReference type="InterPro" id="IPR016162">
    <property type="entry name" value="Ald_DH_N"/>
</dbReference>
<proteinExistence type="inferred from homology"/>
<sequence length="468" mass="50922">MNTNMLINGIQVQGAADTFEVLNPANEQVIATVASASVEQVNQAIQAAAQAFKTWQFISDEEINTIFTKIVADIRHEQSEIARLITLEQGKPLALAQFEVEAGANWIEYILSLNIPVETIDDPSGKTIQVFNRPLGVIASITPWNWPFMIVIWHLFPALKAKNCIVNKPSEYTPLSTIKLIEIMNRHLPQGVCNIVLGQGGVGQALSEHPDVAKVTFTGSTRTGQSILSHSVASLKGVVLELGGNDIGIVLNDVDVNEIAPRIFGSAFLNMGQTCAALKRLYVHEDVYDQLTQKLAELADAQVVGDGLDENTTFGPIQNRMQYQKVKSLIDDAVAQGGEIITQQNQETEKGYYIRPTLVTNVNAGIALVDEEQFGPVLPIVKFSQVEDAIYAANHTSFGLGGSVWSKDLEQAQQISSRLETGTVWINSHSDLSPAAPFGGWKLSGLGYSFGLSGLLLFTKKQAIHITK</sequence>
<accession>A0A371YVY0</accession>
<reference evidence="7" key="3">
    <citation type="journal article" date="2019" name="Int. J. Syst. Evol. Microbiol.">
        <title>The Global Catalogue of Microorganisms (GCM) 10K type strain sequencing project: providing services to taxonomists for standard genome sequencing and annotation.</title>
        <authorList>
            <consortium name="The Broad Institute Genomics Platform"/>
            <consortium name="The Broad Institute Genome Sequencing Center for Infectious Disease"/>
            <person name="Wu L."/>
            <person name="Ma J."/>
        </authorList>
    </citation>
    <scope>NUCLEOTIDE SEQUENCE [LARGE SCALE GENOMIC DNA]</scope>
    <source>
        <strain evidence="7">KCTC 62575</strain>
    </source>
</reference>
<dbReference type="AlphaFoldDB" id="A0A371YVY0"/>
<evidence type="ECO:0000259" key="3">
    <source>
        <dbReference type="Pfam" id="PF00171"/>
    </source>
</evidence>
<name>A0A371YVY0_9GAMM</name>
<dbReference type="Gene3D" id="3.40.605.10">
    <property type="entry name" value="Aldehyde Dehydrogenase, Chain A, domain 1"/>
    <property type="match status" value="1"/>
</dbReference>
<dbReference type="PANTHER" id="PTHR11699">
    <property type="entry name" value="ALDEHYDE DEHYDROGENASE-RELATED"/>
    <property type="match status" value="1"/>
</dbReference>
<feature type="domain" description="Aldehyde dehydrogenase" evidence="3">
    <location>
        <begin position="14"/>
        <end position="462"/>
    </location>
</feature>
<dbReference type="SUPFAM" id="SSF53720">
    <property type="entry name" value="ALDH-like"/>
    <property type="match status" value="1"/>
</dbReference>
<dbReference type="Proteomes" id="UP001595455">
    <property type="component" value="Unassembled WGS sequence"/>
</dbReference>
<keyword evidence="2" id="KW-0560">Oxidoreductase</keyword>
<dbReference type="InterPro" id="IPR044086">
    <property type="entry name" value="LUC3-like"/>
</dbReference>
<dbReference type="InterPro" id="IPR015590">
    <property type="entry name" value="Aldehyde_DH_dom"/>
</dbReference>
<dbReference type="InterPro" id="IPR016163">
    <property type="entry name" value="Ald_DH_C"/>
</dbReference>
<dbReference type="EMBL" id="PYIX02000001">
    <property type="protein sequence ID" value="RFC85578.1"/>
    <property type="molecule type" value="Genomic_DNA"/>
</dbReference>
<dbReference type="InterPro" id="IPR016161">
    <property type="entry name" value="Ald_DH/histidinol_DH"/>
</dbReference>
<organism evidence="5 6">
    <name type="scientific">Acinetobacter sichuanensis</name>
    <dbReference type="NCBI Taxonomy" id="2136183"/>
    <lineage>
        <taxon>Bacteria</taxon>
        <taxon>Pseudomonadati</taxon>
        <taxon>Pseudomonadota</taxon>
        <taxon>Gammaproteobacteria</taxon>
        <taxon>Moraxellales</taxon>
        <taxon>Moraxellaceae</taxon>
        <taxon>Acinetobacter</taxon>
    </lineage>
</organism>
<evidence type="ECO:0000313" key="5">
    <source>
        <dbReference type="EMBL" id="RFC85578.1"/>
    </source>
</evidence>
<dbReference type="PROSITE" id="PS00070">
    <property type="entry name" value="ALDEHYDE_DEHYDR_CYS"/>
    <property type="match status" value="1"/>
</dbReference>
<keyword evidence="7" id="KW-1185">Reference proteome</keyword>
<evidence type="ECO:0000256" key="1">
    <source>
        <dbReference type="ARBA" id="ARBA00009986"/>
    </source>
</evidence>
<dbReference type="CDD" id="cd07106">
    <property type="entry name" value="ALDH_AldA-AAD23400"/>
    <property type="match status" value="1"/>
</dbReference>
<evidence type="ECO:0000313" key="7">
    <source>
        <dbReference type="Proteomes" id="UP001595455"/>
    </source>
</evidence>
<dbReference type="FunFam" id="3.40.309.10:FF:000009">
    <property type="entry name" value="Aldehyde dehydrogenase A"/>
    <property type="match status" value="1"/>
</dbReference>
<dbReference type="Proteomes" id="UP000240957">
    <property type="component" value="Unassembled WGS sequence"/>
</dbReference>
<dbReference type="GO" id="GO:0016620">
    <property type="term" value="F:oxidoreductase activity, acting on the aldehyde or oxo group of donors, NAD or NADP as acceptor"/>
    <property type="evidence" value="ECO:0007669"/>
    <property type="project" value="InterPro"/>
</dbReference>
<gene>
    <name evidence="4" type="ORF">ACFODO_14810</name>
    <name evidence="5" type="ORF">C9E89_001265</name>
</gene>
<dbReference type="EMBL" id="JBHRSF010000071">
    <property type="protein sequence ID" value="MFC2996507.1"/>
    <property type="molecule type" value="Genomic_DNA"/>
</dbReference>